<reference evidence="1" key="1">
    <citation type="submission" date="2014-11" db="EMBL/GenBank/DDBJ databases">
        <authorList>
            <person name="Amaro Gonzalez C."/>
        </authorList>
    </citation>
    <scope>NUCLEOTIDE SEQUENCE</scope>
</reference>
<organism evidence="1">
    <name type="scientific">Anguilla anguilla</name>
    <name type="common">European freshwater eel</name>
    <name type="synonym">Muraena anguilla</name>
    <dbReference type="NCBI Taxonomy" id="7936"/>
    <lineage>
        <taxon>Eukaryota</taxon>
        <taxon>Metazoa</taxon>
        <taxon>Chordata</taxon>
        <taxon>Craniata</taxon>
        <taxon>Vertebrata</taxon>
        <taxon>Euteleostomi</taxon>
        <taxon>Actinopterygii</taxon>
        <taxon>Neopterygii</taxon>
        <taxon>Teleostei</taxon>
        <taxon>Anguilliformes</taxon>
        <taxon>Anguillidae</taxon>
        <taxon>Anguilla</taxon>
    </lineage>
</organism>
<dbReference type="AlphaFoldDB" id="A0A0E9X1K5"/>
<name>A0A0E9X1K5_ANGAN</name>
<sequence>MLITDDRQLPSAAFTFCATFRHAAIDYAPVSELYCVLGFCVLHHTPVDEGFYWLFSSGSGNRPKTTDTRPSRYLHVSPWVTSVYI</sequence>
<dbReference type="EMBL" id="GBXM01012989">
    <property type="protein sequence ID" value="JAH95588.1"/>
    <property type="molecule type" value="Transcribed_RNA"/>
</dbReference>
<accession>A0A0E9X1K5</accession>
<protein>
    <submittedName>
        <fullName evidence="1">Uncharacterized protein</fullName>
    </submittedName>
</protein>
<reference evidence="1" key="2">
    <citation type="journal article" date="2015" name="Fish Shellfish Immunol.">
        <title>Early steps in the European eel (Anguilla anguilla)-Vibrio vulnificus interaction in the gills: Role of the RtxA13 toxin.</title>
        <authorList>
            <person name="Callol A."/>
            <person name="Pajuelo D."/>
            <person name="Ebbesson L."/>
            <person name="Teles M."/>
            <person name="MacKenzie S."/>
            <person name="Amaro C."/>
        </authorList>
    </citation>
    <scope>NUCLEOTIDE SEQUENCE</scope>
</reference>
<evidence type="ECO:0000313" key="1">
    <source>
        <dbReference type="EMBL" id="JAH95588.1"/>
    </source>
</evidence>
<proteinExistence type="predicted"/>